<keyword evidence="2" id="KW-0472">Membrane</keyword>
<protein>
    <submittedName>
        <fullName evidence="3">Uncharacterized protein</fullName>
    </submittedName>
</protein>
<feature type="transmembrane region" description="Helical" evidence="2">
    <location>
        <begin position="213"/>
        <end position="231"/>
    </location>
</feature>
<evidence type="ECO:0000313" key="3">
    <source>
        <dbReference type="EMBL" id="KAF2242057.1"/>
    </source>
</evidence>
<name>A0A6A6HVJ4_9PLEO</name>
<evidence type="ECO:0000313" key="4">
    <source>
        <dbReference type="Proteomes" id="UP000800094"/>
    </source>
</evidence>
<reference evidence="3" key="1">
    <citation type="journal article" date="2020" name="Stud. Mycol.">
        <title>101 Dothideomycetes genomes: a test case for predicting lifestyles and emergence of pathogens.</title>
        <authorList>
            <person name="Haridas S."/>
            <person name="Albert R."/>
            <person name="Binder M."/>
            <person name="Bloem J."/>
            <person name="Labutti K."/>
            <person name="Salamov A."/>
            <person name="Andreopoulos B."/>
            <person name="Baker S."/>
            <person name="Barry K."/>
            <person name="Bills G."/>
            <person name="Bluhm B."/>
            <person name="Cannon C."/>
            <person name="Castanera R."/>
            <person name="Culley D."/>
            <person name="Daum C."/>
            <person name="Ezra D."/>
            <person name="Gonzalez J."/>
            <person name="Henrissat B."/>
            <person name="Kuo A."/>
            <person name="Liang C."/>
            <person name="Lipzen A."/>
            <person name="Lutzoni F."/>
            <person name="Magnuson J."/>
            <person name="Mondo S."/>
            <person name="Nolan M."/>
            <person name="Ohm R."/>
            <person name="Pangilinan J."/>
            <person name="Park H.-J."/>
            <person name="Ramirez L."/>
            <person name="Alfaro M."/>
            <person name="Sun H."/>
            <person name="Tritt A."/>
            <person name="Yoshinaga Y."/>
            <person name="Zwiers L.-H."/>
            <person name="Turgeon B."/>
            <person name="Goodwin S."/>
            <person name="Spatafora J."/>
            <person name="Crous P."/>
            <person name="Grigoriev I."/>
        </authorList>
    </citation>
    <scope>NUCLEOTIDE SEQUENCE</scope>
    <source>
        <strain evidence="3">CBS 122368</strain>
    </source>
</reference>
<accession>A0A6A6HVJ4</accession>
<dbReference type="Pfam" id="PF10361">
    <property type="entry name" value="DUF2434"/>
    <property type="match status" value="1"/>
</dbReference>
<feature type="region of interest" description="Disordered" evidence="1">
    <location>
        <begin position="434"/>
        <end position="500"/>
    </location>
</feature>
<feature type="transmembrane region" description="Helical" evidence="2">
    <location>
        <begin position="161"/>
        <end position="180"/>
    </location>
</feature>
<evidence type="ECO:0000256" key="2">
    <source>
        <dbReference type="SAM" id="Phobius"/>
    </source>
</evidence>
<dbReference type="Proteomes" id="UP000800094">
    <property type="component" value="Unassembled WGS sequence"/>
</dbReference>
<dbReference type="RefSeq" id="XP_033677061.1">
    <property type="nucleotide sequence ID" value="XM_033820192.1"/>
</dbReference>
<dbReference type="OrthoDB" id="5308502at2759"/>
<feature type="transmembrane region" description="Helical" evidence="2">
    <location>
        <begin position="307"/>
        <end position="328"/>
    </location>
</feature>
<proteinExistence type="predicted"/>
<keyword evidence="4" id="KW-1185">Reference proteome</keyword>
<dbReference type="InterPro" id="IPR018830">
    <property type="entry name" value="DUF2434"/>
</dbReference>
<dbReference type="GeneID" id="54573522"/>
<dbReference type="EMBL" id="ML987209">
    <property type="protein sequence ID" value="KAF2242057.1"/>
    <property type="molecule type" value="Genomic_DNA"/>
</dbReference>
<gene>
    <name evidence="3" type="ORF">BU26DRAFT_164412</name>
</gene>
<organism evidence="3 4">
    <name type="scientific">Trematosphaeria pertusa</name>
    <dbReference type="NCBI Taxonomy" id="390896"/>
    <lineage>
        <taxon>Eukaryota</taxon>
        <taxon>Fungi</taxon>
        <taxon>Dikarya</taxon>
        <taxon>Ascomycota</taxon>
        <taxon>Pezizomycotina</taxon>
        <taxon>Dothideomycetes</taxon>
        <taxon>Pleosporomycetidae</taxon>
        <taxon>Pleosporales</taxon>
        <taxon>Massarineae</taxon>
        <taxon>Trematosphaeriaceae</taxon>
        <taxon>Trematosphaeria</taxon>
    </lineage>
</organism>
<evidence type="ECO:0000256" key="1">
    <source>
        <dbReference type="SAM" id="MobiDB-lite"/>
    </source>
</evidence>
<feature type="transmembrane region" description="Helical" evidence="2">
    <location>
        <begin position="129"/>
        <end position="149"/>
    </location>
</feature>
<feature type="compositionally biased region" description="Polar residues" evidence="1">
    <location>
        <begin position="475"/>
        <end position="500"/>
    </location>
</feature>
<feature type="compositionally biased region" description="Basic and acidic residues" evidence="1">
    <location>
        <begin position="445"/>
        <end position="455"/>
    </location>
</feature>
<keyword evidence="2" id="KW-0812">Transmembrane</keyword>
<feature type="transmembrane region" description="Helical" evidence="2">
    <location>
        <begin position="340"/>
        <end position="363"/>
    </location>
</feature>
<feature type="transmembrane region" description="Helical" evidence="2">
    <location>
        <begin position="87"/>
        <end position="108"/>
    </location>
</feature>
<dbReference type="AlphaFoldDB" id="A0A6A6HVJ4"/>
<feature type="transmembrane region" description="Helical" evidence="2">
    <location>
        <begin position="258"/>
        <end position="278"/>
    </location>
</feature>
<keyword evidence="2" id="KW-1133">Transmembrane helix</keyword>
<sequence length="516" mass="59137">MPLLDLRELVQFEPSADNTTETIINGVRFNLTALEHFNYTLYSNKTISNNSKCYLIFDNFRPHMFSNGSWVNATTCYIPYYGIRTRGATSIAFGVLFGVSIMFTLMNLRKHGRLHLREDKRFRVVGRRWQWYWMLFVAACGMISTLTGVDVDRYYLQQIPIILQGFFFMLMIPGALAMVWEGTRHWGSWQERQIVDADPYGMPQDDRRAKVEFWLPLVFYLFAWLNFFMVIPRSWTPIQKQNTPEQIQDMARPAATNIRGKVGAIFAACAWFVIVYSLHHSLRHYKPRERGFFNKINAFCRDCPTKLFINIILLAIRIAYGIASAWFWDLTILNDDVTVGWPFGLGYGPILLIIIVFEIAGLVDENEDKILIQQRIARGRIHDAELNITKKPSWWSRNIGDRFASDESRLRNMTTEVGGGRPTTRNISQTIEMGNMNIRNRSRSRPPEDPFRDESPPAGRGEGIGALRAPLGPSRLNSDAASTRTGDTALTGQTLTPQGTNLEAVPQQRIRSMLDV</sequence>